<feature type="chain" id="PRO_5018655727" evidence="1">
    <location>
        <begin position="22"/>
        <end position="101"/>
    </location>
</feature>
<evidence type="ECO:0000256" key="1">
    <source>
        <dbReference type="SAM" id="SignalP"/>
    </source>
</evidence>
<dbReference type="AlphaFoldDB" id="A0A3R5UWS8"/>
<dbReference type="Proteomes" id="UP000287701">
    <property type="component" value="Chromosome"/>
</dbReference>
<gene>
    <name evidence="2" type="ORF">EQP59_10040</name>
</gene>
<reference evidence="2 3" key="1">
    <citation type="submission" date="2019-01" db="EMBL/GenBank/DDBJ databases">
        <title>Whole Genome of Ornithobacterium rhinotracheale FARPER-174b.</title>
        <authorList>
            <person name="Tataje-Lavanda L.A."/>
            <person name="Montalvan A."/>
            <person name="Montesinos R."/>
            <person name="Zimic M."/>
            <person name="Fernandez-Sanchez M."/>
            <person name="Fernandez-Diaz M."/>
        </authorList>
    </citation>
    <scope>NUCLEOTIDE SEQUENCE [LARGE SCALE GENOMIC DNA]</scope>
    <source>
        <strain evidence="2 3">FARPER-174b</strain>
    </source>
</reference>
<accession>A0A3R5UWS8</accession>
<protein>
    <submittedName>
        <fullName evidence="2">Uncharacterized protein</fullName>
    </submittedName>
</protein>
<evidence type="ECO:0000313" key="2">
    <source>
        <dbReference type="EMBL" id="QAR31657.1"/>
    </source>
</evidence>
<feature type="signal peptide" evidence="1">
    <location>
        <begin position="1"/>
        <end position="21"/>
    </location>
</feature>
<name>A0A3R5UWS8_ORNRH</name>
<evidence type="ECO:0000313" key="3">
    <source>
        <dbReference type="Proteomes" id="UP000287701"/>
    </source>
</evidence>
<organism evidence="2 3">
    <name type="scientific">Ornithobacterium rhinotracheale</name>
    <dbReference type="NCBI Taxonomy" id="28251"/>
    <lineage>
        <taxon>Bacteria</taxon>
        <taxon>Pseudomonadati</taxon>
        <taxon>Bacteroidota</taxon>
        <taxon>Flavobacteriia</taxon>
        <taxon>Flavobacteriales</taxon>
        <taxon>Weeksellaceae</taxon>
        <taxon>Ornithobacterium</taxon>
    </lineage>
</organism>
<proteinExistence type="predicted"/>
<dbReference type="RefSeq" id="WP_128502092.1">
    <property type="nucleotide sequence ID" value="NZ_CP035107.1"/>
</dbReference>
<dbReference type="EMBL" id="CP035107">
    <property type="protein sequence ID" value="QAR31657.1"/>
    <property type="molecule type" value="Genomic_DNA"/>
</dbReference>
<keyword evidence="1" id="KW-0732">Signal</keyword>
<sequence length="101" mass="11418">MSVKHLSILLLSIFLNFTLLQSVSTVCGWGTDIVVANVEEEKPIKSKPSIVEEEKLIFLYQQFITLSSNDTSALKIAFDYSNHLYQEPYISIPNPPPDLFV</sequence>
<dbReference type="OrthoDB" id="9885596at2"/>